<keyword evidence="11" id="KW-1185">Reference proteome</keyword>
<dbReference type="Pfam" id="PF06738">
    <property type="entry name" value="ThrE"/>
    <property type="match status" value="1"/>
</dbReference>
<feature type="domain" description="Threonine/serine exporter-like N-terminal" evidence="8">
    <location>
        <begin position="39"/>
        <end position="277"/>
    </location>
</feature>
<dbReference type="GO" id="GO:0022857">
    <property type="term" value="F:transmembrane transporter activity"/>
    <property type="evidence" value="ECO:0007669"/>
    <property type="project" value="InterPro"/>
</dbReference>
<name>A0A165Y9E3_9AGAM</name>
<dbReference type="PANTHER" id="PTHR31082">
    <property type="entry name" value="PHEROMONE-REGULATED MEMBRANE PROTEIN 10"/>
    <property type="match status" value="1"/>
</dbReference>
<keyword evidence="2 7" id="KW-0812">Transmembrane</keyword>
<dbReference type="AlphaFoldDB" id="A0A165Y9E3"/>
<evidence type="ECO:0000313" key="10">
    <source>
        <dbReference type="EMBL" id="KZP09337.1"/>
    </source>
</evidence>
<gene>
    <name evidence="10" type="ORF">FIBSPDRAFT_760093</name>
</gene>
<organism evidence="10 11">
    <name type="scientific">Athelia psychrophila</name>
    <dbReference type="NCBI Taxonomy" id="1759441"/>
    <lineage>
        <taxon>Eukaryota</taxon>
        <taxon>Fungi</taxon>
        <taxon>Dikarya</taxon>
        <taxon>Basidiomycota</taxon>
        <taxon>Agaricomycotina</taxon>
        <taxon>Agaricomycetes</taxon>
        <taxon>Agaricomycetidae</taxon>
        <taxon>Atheliales</taxon>
        <taxon>Atheliaceae</taxon>
        <taxon>Athelia</taxon>
    </lineage>
</organism>
<dbReference type="InterPro" id="IPR010619">
    <property type="entry name" value="ThrE-like_N"/>
</dbReference>
<dbReference type="PANTHER" id="PTHR31082:SF4">
    <property type="entry name" value="PHEROMONE-REGULATED MEMBRANE PROTEIN 10"/>
    <property type="match status" value="1"/>
</dbReference>
<evidence type="ECO:0000256" key="2">
    <source>
        <dbReference type="ARBA" id="ARBA00022692"/>
    </source>
</evidence>
<feature type="transmembrane region" description="Helical" evidence="7">
    <location>
        <begin position="432"/>
        <end position="454"/>
    </location>
</feature>
<feature type="domain" description="Threonine/Serine exporter ThrE" evidence="9">
    <location>
        <begin position="336"/>
        <end position="452"/>
    </location>
</feature>
<proteinExistence type="inferred from homology"/>
<keyword evidence="4 7" id="KW-0472">Membrane</keyword>
<feature type="transmembrane region" description="Helical" evidence="7">
    <location>
        <begin position="147"/>
        <end position="166"/>
    </location>
</feature>
<evidence type="ECO:0000313" key="11">
    <source>
        <dbReference type="Proteomes" id="UP000076532"/>
    </source>
</evidence>
<comment type="subcellular location">
    <subcellularLocation>
        <location evidence="1">Membrane</location>
        <topology evidence="1">Multi-pass membrane protein</topology>
    </subcellularLocation>
</comment>
<feature type="transmembrane region" description="Helical" evidence="7">
    <location>
        <begin position="258"/>
        <end position="276"/>
    </location>
</feature>
<feature type="transmembrane region" description="Helical" evidence="7">
    <location>
        <begin position="172"/>
        <end position="190"/>
    </location>
</feature>
<evidence type="ECO:0000256" key="4">
    <source>
        <dbReference type="ARBA" id="ARBA00023136"/>
    </source>
</evidence>
<evidence type="ECO:0000256" key="5">
    <source>
        <dbReference type="ARBA" id="ARBA00034125"/>
    </source>
</evidence>
<dbReference type="Pfam" id="PF12821">
    <property type="entry name" value="ThrE_2"/>
    <property type="match status" value="1"/>
</dbReference>
<dbReference type="InterPro" id="IPR051361">
    <property type="entry name" value="ThrE/Ser_Exporter"/>
</dbReference>
<dbReference type="STRING" id="436010.A0A165Y9E3"/>
<evidence type="ECO:0000259" key="9">
    <source>
        <dbReference type="Pfam" id="PF12821"/>
    </source>
</evidence>
<comment type="similarity">
    <text evidence="5">Belongs to the ThrE exporter (TC 2.A.79) family.</text>
</comment>
<evidence type="ECO:0000256" key="1">
    <source>
        <dbReference type="ARBA" id="ARBA00004141"/>
    </source>
</evidence>
<sequence>MLREREKEKERRRKEEKRRKKKAEAFITRHVAEIIQRQEFILKLTRALMMFGGPSHRLTAQIQATAKVLDIELSCLYLPDVMLISFNDGTTGTSNIKLIKQGSALDLSKLYQGFKLYWKVIHDKISVSEASAELDTLMRHKTFYNNYQLVFVGGMCSAAISTVSFKGSFVDALISMPMGALLVAIQLLSVRNELYSNVFEITVATLLSFLAAVFAGTRHFCYSAVASSSVVLILPGYIVTLGALELTSRSIVSGAVRLCYAAVYSLFLGFGLAIGVEAYEKMADKSIVGSSDYSCQQSHDPLGPWWQQTPSLYWAFLTVPLYSLFLSLRNQAPYNTKELPITVAISCVGWVTNHFVGTKFINQNDISAAVGAFAVGLISNIYGRFFGGNAFVVMITGVLFQVPSGLSNGGLLQFASQQTAGSSDAYLSGFDTALQLISVAIGLTVGLSISLVVVHPIQSRKRAAGIFSL</sequence>
<feature type="transmembrane region" description="Helical" evidence="7">
    <location>
        <begin position="222"/>
        <end position="246"/>
    </location>
</feature>
<dbReference type="InterPro" id="IPR024528">
    <property type="entry name" value="ThrE_2"/>
</dbReference>
<dbReference type="Proteomes" id="UP000076532">
    <property type="component" value="Unassembled WGS sequence"/>
</dbReference>
<evidence type="ECO:0000256" key="6">
    <source>
        <dbReference type="SAM" id="MobiDB-lite"/>
    </source>
</evidence>
<keyword evidence="3 7" id="KW-1133">Transmembrane helix</keyword>
<feature type="region of interest" description="Disordered" evidence="6">
    <location>
        <begin position="1"/>
        <end position="20"/>
    </location>
</feature>
<feature type="transmembrane region" description="Helical" evidence="7">
    <location>
        <begin position="390"/>
        <end position="412"/>
    </location>
</feature>
<feature type="transmembrane region" description="Helical" evidence="7">
    <location>
        <begin position="366"/>
        <end position="383"/>
    </location>
</feature>
<dbReference type="OrthoDB" id="413008at2759"/>
<accession>A0A165Y9E3</accession>
<evidence type="ECO:0000259" key="8">
    <source>
        <dbReference type="Pfam" id="PF06738"/>
    </source>
</evidence>
<evidence type="ECO:0000256" key="3">
    <source>
        <dbReference type="ARBA" id="ARBA00022989"/>
    </source>
</evidence>
<feature type="compositionally biased region" description="Basic residues" evidence="6">
    <location>
        <begin position="10"/>
        <end position="20"/>
    </location>
</feature>
<dbReference type="EMBL" id="KV417702">
    <property type="protein sequence ID" value="KZP09337.1"/>
    <property type="molecule type" value="Genomic_DNA"/>
</dbReference>
<feature type="transmembrane region" description="Helical" evidence="7">
    <location>
        <begin position="340"/>
        <end position="360"/>
    </location>
</feature>
<feature type="transmembrane region" description="Helical" evidence="7">
    <location>
        <begin position="197"/>
        <end position="216"/>
    </location>
</feature>
<reference evidence="10 11" key="1">
    <citation type="journal article" date="2016" name="Mol. Biol. Evol.">
        <title>Comparative Genomics of Early-Diverging Mushroom-Forming Fungi Provides Insights into the Origins of Lignocellulose Decay Capabilities.</title>
        <authorList>
            <person name="Nagy L.G."/>
            <person name="Riley R."/>
            <person name="Tritt A."/>
            <person name="Adam C."/>
            <person name="Daum C."/>
            <person name="Floudas D."/>
            <person name="Sun H."/>
            <person name="Yadav J.S."/>
            <person name="Pangilinan J."/>
            <person name="Larsson K.H."/>
            <person name="Matsuura K."/>
            <person name="Barry K."/>
            <person name="Labutti K."/>
            <person name="Kuo R."/>
            <person name="Ohm R.A."/>
            <person name="Bhattacharya S.S."/>
            <person name="Shirouzu T."/>
            <person name="Yoshinaga Y."/>
            <person name="Martin F.M."/>
            <person name="Grigoriev I.V."/>
            <person name="Hibbett D.S."/>
        </authorList>
    </citation>
    <scope>NUCLEOTIDE SEQUENCE [LARGE SCALE GENOMIC DNA]</scope>
    <source>
        <strain evidence="10 11">CBS 109695</strain>
    </source>
</reference>
<protein>
    <submittedName>
        <fullName evidence="10">DUF1212-domain-containing protein</fullName>
    </submittedName>
</protein>
<dbReference type="GO" id="GO:0016020">
    <property type="term" value="C:membrane"/>
    <property type="evidence" value="ECO:0007669"/>
    <property type="project" value="UniProtKB-SubCell"/>
</dbReference>
<feature type="transmembrane region" description="Helical" evidence="7">
    <location>
        <begin position="311"/>
        <end position="328"/>
    </location>
</feature>
<evidence type="ECO:0000256" key="7">
    <source>
        <dbReference type="SAM" id="Phobius"/>
    </source>
</evidence>